<proteinExistence type="predicted"/>
<evidence type="ECO:0000313" key="3">
    <source>
        <dbReference type="Proteomes" id="UP000827986"/>
    </source>
</evidence>
<comment type="caution">
    <text evidence="2">The sequence shown here is derived from an EMBL/GenBank/DDBJ whole genome shotgun (WGS) entry which is preliminary data.</text>
</comment>
<dbReference type="EMBL" id="JAHDVG010000488">
    <property type="protein sequence ID" value="KAH1165274.1"/>
    <property type="molecule type" value="Genomic_DNA"/>
</dbReference>
<sequence>MHRRCPFACRERSRRGTLEQAALKQFGLQGQSGRGGTLLSLAPADPLPGGYKALEKHTGGGCYPQASKGAGLGSYSAVTKGCSSGSHSTDSREQQLTEQCAEPRVISLTPHCEQRSSHPKNSASPLPPPVTGHDTHSDRRARRQRA</sequence>
<name>A0A9D3WP05_9SAUR</name>
<dbReference type="AlphaFoldDB" id="A0A9D3WP05"/>
<dbReference type="Proteomes" id="UP000827986">
    <property type="component" value="Unassembled WGS sequence"/>
</dbReference>
<evidence type="ECO:0000256" key="1">
    <source>
        <dbReference type="SAM" id="MobiDB-lite"/>
    </source>
</evidence>
<keyword evidence="3" id="KW-1185">Reference proteome</keyword>
<organism evidence="2 3">
    <name type="scientific">Mauremys mutica</name>
    <name type="common">yellowpond turtle</name>
    <dbReference type="NCBI Taxonomy" id="74926"/>
    <lineage>
        <taxon>Eukaryota</taxon>
        <taxon>Metazoa</taxon>
        <taxon>Chordata</taxon>
        <taxon>Craniata</taxon>
        <taxon>Vertebrata</taxon>
        <taxon>Euteleostomi</taxon>
        <taxon>Archelosauria</taxon>
        <taxon>Testudinata</taxon>
        <taxon>Testudines</taxon>
        <taxon>Cryptodira</taxon>
        <taxon>Durocryptodira</taxon>
        <taxon>Testudinoidea</taxon>
        <taxon>Geoemydidae</taxon>
        <taxon>Geoemydinae</taxon>
        <taxon>Mauremys</taxon>
    </lineage>
</organism>
<gene>
    <name evidence="2" type="ORF">KIL84_022833</name>
</gene>
<reference evidence="2" key="1">
    <citation type="submission" date="2021-09" db="EMBL/GenBank/DDBJ databases">
        <title>The genome of Mauremys mutica provides insights into the evolution of semi-aquatic lifestyle.</title>
        <authorList>
            <person name="Gong S."/>
            <person name="Gao Y."/>
        </authorList>
    </citation>
    <scope>NUCLEOTIDE SEQUENCE</scope>
    <source>
        <strain evidence="2">MM-2020</strain>
        <tissue evidence="2">Muscle</tissue>
    </source>
</reference>
<protein>
    <submittedName>
        <fullName evidence="2">Uncharacterized protein</fullName>
    </submittedName>
</protein>
<feature type="region of interest" description="Disordered" evidence="1">
    <location>
        <begin position="78"/>
        <end position="146"/>
    </location>
</feature>
<accession>A0A9D3WP05</accession>
<evidence type="ECO:0000313" key="2">
    <source>
        <dbReference type="EMBL" id="KAH1165274.1"/>
    </source>
</evidence>